<evidence type="ECO:0000313" key="1">
    <source>
        <dbReference type="EMBL" id="MBG8552480.1"/>
    </source>
</evidence>
<dbReference type="Proteomes" id="UP000601099">
    <property type="component" value="Unassembled WGS sequence"/>
</dbReference>
<name>A0ABS0KXJ2_9BACT</name>
<gene>
    <name evidence="1" type="ORF">I5L79_02930</name>
</gene>
<evidence type="ECO:0000313" key="2">
    <source>
        <dbReference type="Proteomes" id="UP000601099"/>
    </source>
</evidence>
<reference evidence="1 2" key="1">
    <citation type="submission" date="2020-11" db="EMBL/GenBank/DDBJ databases">
        <title>Hymenobacter sp.</title>
        <authorList>
            <person name="Kim M.K."/>
        </authorList>
    </citation>
    <scope>NUCLEOTIDE SEQUENCE [LARGE SCALE GENOMIC DNA]</scope>
    <source>
        <strain evidence="1 2">BT594</strain>
    </source>
</reference>
<comment type="caution">
    <text evidence="1">The sequence shown here is derived from an EMBL/GenBank/DDBJ whole genome shotgun (WGS) entry which is preliminary data.</text>
</comment>
<dbReference type="EMBL" id="JADWYK010000001">
    <property type="protein sequence ID" value="MBG8552480.1"/>
    <property type="molecule type" value="Genomic_DNA"/>
</dbReference>
<keyword evidence="2" id="KW-1185">Reference proteome</keyword>
<accession>A0ABS0KXJ2</accession>
<sequence length="98" mass="11432">MFLGLILWMGYYYFFHTDGQGRVTREADSPEAAAQGQQTLQRADALINERQYGPAKALLDSLRDADLNPAFFISTEDLEQRFDTLRRRSYREKQPNRI</sequence>
<dbReference type="RefSeq" id="WP_196953511.1">
    <property type="nucleotide sequence ID" value="NZ_JADWYK010000001.1"/>
</dbReference>
<organism evidence="1 2">
    <name type="scientific">Hymenobacter guriensis</name>
    <dbReference type="NCBI Taxonomy" id="2793065"/>
    <lineage>
        <taxon>Bacteria</taxon>
        <taxon>Pseudomonadati</taxon>
        <taxon>Bacteroidota</taxon>
        <taxon>Cytophagia</taxon>
        <taxon>Cytophagales</taxon>
        <taxon>Hymenobacteraceae</taxon>
        <taxon>Hymenobacter</taxon>
    </lineage>
</organism>
<proteinExistence type="predicted"/>
<protein>
    <submittedName>
        <fullName evidence="1">Uncharacterized protein</fullName>
    </submittedName>
</protein>